<feature type="domain" description="HTH cro/C1-type" evidence="1">
    <location>
        <begin position="1"/>
        <end position="47"/>
    </location>
</feature>
<protein>
    <submittedName>
        <fullName evidence="2">Helix-turn-helix transcriptional regulator</fullName>
    </submittedName>
</protein>
<organism evidence="2 3">
    <name type="scientific">Streptomyces zhihengii</name>
    <dbReference type="NCBI Taxonomy" id="1818004"/>
    <lineage>
        <taxon>Bacteria</taxon>
        <taxon>Bacillati</taxon>
        <taxon>Actinomycetota</taxon>
        <taxon>Actinomycetes</taxon>
        <taxon>Kitasatosporales</taxon>
        <taxon>Streptomycetaceae</taxon>
        <taxon>Streptomyces</taxon>
    </lineage>
</organism>
<dbReference type="PROSITE" id="PS50943">
    <property type="entry name" value="HTH_CROC1"/>
    <property type="match status" value="1"/>
</dbReference>
<reference evidence="2 3" key="1">
    <citation type="journal article" date="2016" name="Arch. Microbiol.">
        <title>Streptomyces zhihengii sp. nov., isolated from rhizospheric soil of Psammosilene tunicoides.</title>
        <authorList>
            <person name="Huang M.J."/>
            <person name="Fei J.J."/>
            <person name="Salam N."/>
            <person name="Kim C.J."/>
            <person name="Hozzein W.N."/>
            <person name="Xiao M."/>
            <person name="Huang H.Q."/>
            <person name="Li W.J."/>
        </authorList>
    </citation>
    <scope>NUCLEOTIDE SEQUENCE [LARGE SCALE GENOMIC DNA]</scope>
    <source>
        <strain evidence="2 3">YIM T102</strain>
    </source>
</reference>
<dbReference type="Gene3D" id="1.10.260.40">
    <property type="entry name" value="lambda repressor-like DNA-binding domains"/>
    <property type="match status" value="1"/>
</dbReference>
<comment type="caution">
    <text evidence="2">The sequence shown here is derived from an EMBL/GenBank/DDBJ whole genome shotgun (WGS) entry which is preliminary data.</text>
</comment>
<dbReference type="SUPFAM" id="SSF47413">
    <property type="entry name" value="lambda repressor-like DNA-binding domains"/>
    <property type="match status" value="1"/>
</dbReference>
<gene>
    <name evidence="2" type="ORF">JE024_20055</name>
</gene>
<name>A0ABS2UTZ8_9ACTN</name>
<dbReference type="Proteomes" id="UP000664109">
    <property type="component" value="Unassembled WGS sequence"/>
</dbReference>
<proteinExistence type="predicted"/>
<evidence type="ECO:0000259" key="1">
    <source>
        <dbReference type="PROSITE" id="PS50943"/>
    </source>
</evidence>
<sequence length="140" mass="15519">MSLRALSRLVGLDRGYLSRLERGLVHRPADDKLRAIAAALEVSTTDITERRDITMTTALRPIPPVDDSGTDPAELVHYTPYQVADHGWLPMAGRTLRDMAVKRRVPHSQAGGRITFTLAHVREIAASYEVRPITETKHGA</sequence>
<evidence type="ECO:0000313" key="3">
    <source>
        <dbReference type="Proteomes" id="UP000664109"/>
    </source>
</evidence>
<keyword evidence="3" id="KW-1185">Reference proteome</keyword>
<dbReference type="Pfam" id="PF01381">
    <property type="entry name" value="HTH_3"/>
    <property type="match status" value="1"/>
</dbReference>
<dbReference type="InterPro" id="IPR001387">
    <property type="entry name" value="Cro/C1-type_HTH"/>
</dbReference>
<dbReference type="CDD" id="cd00093">
    <property type="entry name" value="HTH_XRE"/>
    <property type="match status" value="1"/>
</dbReference>
<dbReference type="InterPro" id="IPR010982">
    <property type="entry name" value="Lambda_DNA-bd_dom_sf"/>
</dbReference>
<dbReference type="EMBL" id="JAFEJA010000001">
    <property type="protein sequence ID" value="MBM9620990.1"/>
    <property type="molecule type" value="Genomic_DNA"/>
</dbReference>
<accession>A0ABS2UTZ8</accession>
<evidence type="ECO:0000313" key="2">
    <source>
        <dbReference type="EMBL" id="MBM9620990.1"/>
    </source>
</evidence>